<dbReference type="InterPro" id="IPR036388">
    <property type="entry name" value="WH-like_DNA-bd_sf"/>
</dbReference>
<dbReference type="PROSITE" id="PS00622">
    <property type="entry name" value="HTH_LUXR_1"/>
    <property type="match status" value="1"/>
</dbReference>
<keyword evidence="1" id="KW-0805">Transcription regulation</keyword>
<sequence length="344" mass="36799">MRSYVTAGQPWLGMARVAGAYHPVLACASDYVPSGALLVLIRPDSGPLDADAIMLAQQLWDLAVSYHYRAVQNTEAAVLTRSRAVVREREAAVGEMSEARSSVLTGLLGVLRSKYIDDAAARSTATEVVLNALQELRTDATSRRIGGDEEPFGQAFQRLADSLRPLLKHSQVKLELDPPKDDVLLRFDVANSARVAVRAVVLAVLGQDDVSRVRVRWRVSENKLVATVRDDGPGVLDEDIDIGDIAGRVRAQGGTVEVDPVPGWGLTAKVTMPLAASSAGPLTGLSTREQDVLEHLAMGQRNRAIARALAISESTVKFHVANILTKLSVGSRTEAAAVFHASAG</sequence>
<gene>
    <name evidence="5" type="ORF">LWC34_19165</name>
</gene>
<evidence type="ECO:0000256" key="2">
    <source>
        <dbReference type="ARBA" id="ARBA00023125"/>
    </source>
</evidence>
<dbReference type="InterPro" id="IPR036890">
    <property type="entry name" value="HATPase_C_sf"/>
</dbReference>
<dbReference type="Gene3D" id="1.10.10.10">
    <property type="entry name" value="Winged helix-like DNA-binding domain superfamily/Winged helix DNA-binding domain"/>
    <property type="match status" value="1"/>
</dbReference>
<dbReference type="PRINTS" id="PR00038">
    <property type="entry name" value="HTHLUXR"/>
</dbReference>
<proteinExistence type="predicted"/>
<dbReference type="PANTHER" id="PTHR44688:SF16">
    <property type="entry name" value="DNA-BINDING TRANSCRIPTIONAL ACTIVATOR DEVR_DOSR"/>
    <property type="match status" value="1"/>
</dbReference>
<keyword evidence="3" id="KW-0804">Transcription</keyword>
<evidence type="ECO:0000256" key="3">
    <source>
        <dbReference type="ARBA" id="ARBA00023163"/>
    </source>
</evidence>
<organism evidence="5 6">
    <name type="scientific">Kibdelosporangium philippinense</name>
    <dbReference type="NCBI Taxonomy" id="211113"/>
    <lineage>
        <taxon>Bacteria</taxon>
        <taxon>Bacillati</taxon>
        <taxon>Actinomycetota</taxon>
        <taxon>Actinomycetes</taxon>
        <taxon>Pseudonocardiales</taxon>
        <taxon>Pseudonocardiaceae</taxon>
        <taxon>Kibdelosporangium</taxon>
    </lineage>
</organism>
<dbReference type="SUPFAM" id="SSF55874">
    <property type="entry name" value="ATPase domain of HSP90 chaperone/DNA topoisomerase II/histidine kinase"/>
    <property type="match status" value="1"/>
</dbReference>
<dbReference type="Pfam" id="PF00196">
    <property type="entry name" value="GerE"/>
    <property type="match status" value="1"/>
</dbReference>
<dbReference type="Proteomes" id="UP001521150">
    <property type="component" value="Unassembled WGS sequence"/>
</dbReference>
<comment type="caution">
    <text evidence="5">The sequence shown here is derived from an EMBL/GenBank/DDBJ whole genome shotgun (WGS) entry which is preliminary data.</text>
</comment>
<protein>
    <submittedName>
        <fullName evidence="5">LuxR C-terminal-related transcriptional regulator</fullName>
    </submittedName>
</protein>
<keyword evidence="2" id="KW-0238">DNA-binding</keyword>
<feature type="domain" description="HTH luxR-type" evidence="4">
    <location>
        <begin position="278"/>
        <end position="343"/>
    </location>
</feature>
<dbReference type="InterPro" id="IPR000792">
    <property type="entry name" value="Tscrpt_reg_LuxR_C"/>
</dbReference>
<accession>A0ABS8ZDJ1</accession>
<evidence type="ECO:0000313" key="5">
    <source>
        <dbReference type="EMBL" id="MCE7004930.1"/>
    </source>
</evidence>
<evidence type="ECO:0000256" key="1">
    <source>
        <dbReference type="ARBA" id="ARBA00023015"/>
    </source>
</evidence>
<name>A0ABS8ZDJ1_9PSEU</name>
<dbReference type="CDD" id="cd06170">
    <property type="entry name" value="LuxR_C_like"/>
    <property type="match status" value="1"/>
</dbReference>
<reference evidence="5 6" key="1">
    <citation type="submission" date="2021-12" db="EMBL/GenBank/DDBJ databases">
        <title>Genome sequence of Kibdelosporangium philippinense ATCC 49844.</title>
        <authorList>
            <person name="Fedorov E.A."/>
            <person name="Omeragic M."/>
            <person name="Shalygina K.F."/>
            <person name="Maclea K.S."/>
        </authorList>
    </citation>
    <scope>NUCLEOTIDE SEQUENCE [LARGE SCALE GENOMIC DNA]</scope>
    <source>
        <strain evidence="5 6">ATCC 49844</strain>
    </source>
</reference>
<dbReference type="InterPro" id="IPR016032">
    <property type="entry name" value="Sig_transdc_resp-reg_C-effctor"/>
</dbReference>
<dbReference type="SUPFAM" id="SSF46894">
    <property type="entry name" value="C-terminal effector domain of the bipartite response regulators"/>
    <property type="match status" value="1"/>
</dbReference>
<evidence type="ECO:0000259" key="4">
    <source>
        <dbReference type="PROSITE" id="PS50043"/>
    </source>
</evidence>
<dbReference type="RefSeq" id="WP_233726549.1">
    <property type="nucleotide sequence ID" value="NZ_JAJVCN010000002.1"/>
</dbReference>
<dbReference type="SMART" id="SM00421">
    <property type="entry name" value="HTH_LUXR"/>
    <property type="match status" value="1"/>
</dbReference>
<dbReference type="PROSITE" id="PS50043">
    <property type="entry name" value="HTH_LUXR_2"/>
    <property type="match status" value="1"/>
</dbReference>
<dbReference type="PANTHER" id="PTHR44688">
    <property type="entry name" value="DNA-BINDING TRANSCRIPTIONAL ACTIVATOR DEVR_DOSR"/>
    <property type="match status" value="1"/>
</dbReference>
<dbReference type="Gene3D" id="3.30.565.10">
    <property type="entry name" value="Histidine kinase-like ATPase, C-terminal domain"/>
    <property type="match status" value="1"/>
</dbReference>
<evidence type="ECO:0000313" key="6">
    <source>
        <dbReference type="Proteomes" id="UP001521150"/>
    </source>
</evidence>
<dbReference type="EMBL" id="JAJVCN010000002">
    <property type="protein sequence ID" value="MCE7004930.1"/>
    <property type="molecule type" value="Genomic_DNA"/>
</dbReference>
<keyword evidence="6" id="KW-1185">Reference proteome</keyword>